<organism evidence="2">
    <name type="scientific">Rhizochromulina marina</name>
    <dbReference type="NCBI Taxonomy" id="1034831"/>
    <lineage>
        <taxon>Eukaryota</taxon>
        <taxon>Sar</taxon>
        <taxon>Stramenopiles</taxon>
        <taxon>Ochrophyta</taxon>
        <taxon>Dictyochophyceae</taxon>
        <taxon>Rhizochromulinales</taxon>
        <taxon>Rhizochromulina</taxon>
    </lineage>
</organism>
<protein>
    <recommendedName>
        <fullName evidence="3">Tropinone reductase</fullName>
    </recommendedName>
</protein>
<dbReference type="GO" id="GO:0016491">
    <property type="term" value="F:oxidoreductase activity"/>
    <property type="evidence" value="ECO:0007669"/>
    <property type="project" value="UniProtKB-KW"/>
</dbReference>
<dbReference type="InterPro" id="IPR020904">
    <property type="entry name" value="Sc_DH/Rdtase_CS"/>
</dbReference>
<dbReference type="PROSITE" id="PS00061">
    <property type="entry name" value="ADH_SHORT"/>
    <property type="match status" value="1"/>
</dbReference>
<dbReference type="FunFam" id="3.40.50.720:FF:000084">
    <property type="entry name" value="Short-chain dehydrogenase reductase"/>
    <property type="match status" value="1"/>
</dbReference>
<dbReference type="AlphaFoldDB" id="A0A7S2S9W3"/>
<dbReference type="PRINTS" id="PR00080">
    <property type="entry name" value="SDRFAMILY"/>
</dbReference>
<dbReference type="EMBL" id="HBHJ01018277">
    <property type="protein sequence ID" value="CAD9692362.1"/>
    <property type="molecule type" value="Transcribed_RNA"/>
</dbReference>
<evidence type="ECO:0000256" key="1">
    <source>
        <dbReference type="ARBA" id="ARBA00023002"/>
    </source>
</evidence>
<dbReference type="InterPro" id="IPR002347">
    <property type="entry name" value="SDR_fam"/>
</dbReference>
<dbReference type="SUPFAM" id="SSF51735">
    <property type="entry name" value="NAD(P)-binding Rossmann-fold domains"/>
    <property type="match status" value="1"/>
</dbReference>
<dbReference type="PANTHER" id="PTHR42898">
    <property type="entry name" value="TROPINONE REDUCTASE"/>
    <property type="match status" value="1"/>
</dbReference>
<reference evidence="2" key="1">
    <citation type="submission" date="2021-01" db="EMBL/GenBank/DDBJ databases">
        <authorList>
            <person name="Corre E."/>
            <person name="Pelletier E."/>
            <person name="Niang G."/>
            <person name="Scheremetjew M."/>
            <person name="Finn R."/>
            <person name="Kale V."/>
            <person name="Holt S."/>
            <person name="Cochrane G."/>
            <person name="Meng A."/>
            <person name="Brown T."/>
            <person name="Cohen L."/>
        </authorList>
    </citation>
    <scope>NUCLEOTIDE SEQUENCE</scope>
    <source>
        <strain evidence="2">CCMP1243</strain>
    </source>
</reference>
<keyword evidence="1" id="KW-0560">Oxidoreductase</keyword>
<name>A0A7S2S9W3_9STRA</name>
<dbReference type="Pfam" id="PF13561">
    <property type="entry name" value="adh_short_C2"/>
    <property type="match status" value="1"/>
</dbReference>
<accession>A0A7S2S9W3</accession>
<dbReference type="InterPro" id="IPR045000">
    <property type="entry name" value="TR"/>
</dbReference>
<dbReference type="InterPro" id="IPR036291">
    <property type="entry name" value="NAD(P)-bd_dom_sf"/>
</dbReference>
<evidence type="ECO:0008006" key="3">
    <source>
        <dbReference type="Google" id="ProtNLM"/>
    </source>
</evidence>
<gene>
    <name evidence="2" type="ORF">RMAR1173_LOCUS12100</name>
</gene>
<evidence type="ECO:0000313" key="2">
    <source>
        <dbReference type="EMBL" id="CAD9692362.1"/>
    </source>
</evidence>
<proteinExistence type="predicted"/>
<dbReference type="PRINTS" id="PR00081">
    <property type="entry name" value="GDHRDH"/>
</dbReference>
<dbReference type="PANTHER" id="PTHR42898:SF6">
    <property type="entry name" value="NADP-DEPENDENT MANNITOL DEHYDROGENASE"/>
    <property type="match status" value="1"/>
</dbReference>
<dbReference type="Gene3D" id="3.40.50.720">
    <property type="entry name" value="NAD(P)-binding Rossmann-like Domain"/>
    <property type="match status" value="1"/>
</dbReference>
<sequence>MAAEPTRSRWSLEGARAVVTGSTQGIGRATAEELLELGATVALNARSEQEVVAVAAELSAKYGDGRVVSIAADVSTAEGRQLLVKSVADAWGGALDILVNNVGRNVRARIEESAESDYQSMMATNLDSCYFLCKHLYPFLKQGTRPCVVNVSSVAGLTSSGTGAIYGMTKAAMVQLTRSLSCEWGRDGIRVNCVAPWMTLTPMLEKAVEQDPTALDKVKAKTPLSVGLDRIPVAEEPAAAIAFLCMPAASYISGQTLTVDGGLTANGFPGPCVEVPLAASSEGQ</sequence>